<dbReference type="PROSITE" id="PS50928">
    <property type="entry name" value="ABC_TM1"/>
    <property type="match status" value="1"/>
</dbReference>
<evidence type="ECO:0000256" key="2">
    <source>
        <dbReference type="ARBA" id="ARBA00022448"/>
    </source>
</evidence>
<dbReference type="InterPro" id="IPR035906">
    <property type="entry name" value="MetI-like_sf"/>
</dbReference>
<comment type="subcellular location">
    <subcellularLocation>
        <location evidence="1 7">Cell membrane</location>
        <topology evidence="1 7">Multi-pass membrane protein</topology>
    </subcellularLocation>
</comment>
<feature type="compositionally biased region" description="Basic and acidic residues" evidence="8">
    <location>
        <begin position="1"/>
        <end position="19"/>
    </location>
</feature>
<evidence type="ECO:0000313" key="10">
    <source>
        <dbReference type="EMBL" id="MFC7200062.1"/>
    </source>
</evidence>
<dbReference type="InterPro" id="IPR000515">
    <property type="entry name" value="MetI-like"/>
</dbReference>
<dbReference type="InterPro" id="IPR050901">
    <property type="entry name" value="BP-dep_ABC_trans_perm"/>
</dbReference>
<keyword evidence="5 7" id="KW-1133">Transmembrane helix</keyword>
<comment type="similarity">
    <text evidence="7">Belongs to the binding-protein-dependent transport system permease family.</text>
</comment>
<organism evidence="10 11">
    <name type="scientific">Halospeciosus flavus</name>
    <dbReference type="NCBI Taxonomy" id="3032283"/>
    <lineage>
        <taxon>Archaea</taxon>
        <taxon>Methanobacteriati</taxon>
        <taxon>Methanobacteriota</taxon>
        <taxon>Stenosarchaea group</taxon>
        <taxon>Halobacteria</taxon>
        <taxon>Halobacteriales</taxon>
        <taxon>Halobacteriaceae</taxon>
        <taxon>Halospeciosus</taxon>
    </lineage>
</organism>
<dbReference type="GO" id="GO:0005886">
    <property type="term" value="C:plasma membrane"/>
    <property type="evidence" value="ECO:0007669"/>
    <property type="project" value="UniProtKB-SubCell"/>
</dbReference>
<feature type="region of interest" description="Disordered" evidence="8">
    <location>
        <begin position="1"/>
        <end position="35"/>
    </location>
</feature>
<feature type="transmembrane region" description="Helical" evidence="7">
    <location>
        <begin position="116"/>
        <end position="137"/>
    </location>
</feature>
<keyword evidence="4 7" id="KW-0812">Transmembrane</keyword>
<gene>
    <name evidence="10" type="ORF">ACFQJ9_11690</name>
</gene>
<keyword evidence="6 7" id="KW-0472">Membrane</keyword>
<keyword evidence="3" id="KW-1003">Cell membrane</keyword>
<dbReference type="Pfam" id="PF00528">
    <property type="entry name" value="BPD_transp_1"/>
    <property type="match status" value="1"/>
</dbReference>
<evidence type="ECO:0000256" key="6">
    <source>
        <dbReference type="ARBA" id="ARBA00023136"/>
    </source>
</evidence>
<evidence type="ECO:0000256" key="5">
    <source>
        <dbReference type="ARBA" id="ARBA00022989"/>
    </source>
</evidence>
<keyword evidence="11" id="KW-1185">Reference proteome</keyword>
<dbReference type="EMBL" id="JBHTAR010000011">
    <property type="protein sequence ID" value="MFC7200062.1"/>
    <property type="molecule type" value="Genomic_DNA"/>
</dbReference>
<keyword evidence="2 7" id="KW-0813">Transport</keyword>
<sequence length="331" mass="35947">MSIDARNHDDAETYDERDGSTGGGASEGGDDGPNSPISRWADDWLRHPEKAYAVMTVFLGGVLLTTSLFPLYWLFVVAMAPPGQTNIPLIPTTIDLSAFVVIFQKVPFARFMFNSLFYATTVTIVVLLIGSLAGYAFGRLEFRGKTPLLFSLLVLSFFPPATLFLPLFRAFNQQVEMLGLFMLPVEIYGTPGAVIAPLSAFTMPLAIFILTTFYSQIPDGLEDAARVEGTTRLGALFRVIMPLSAPGVATAGILTFITVYTEFFFSYLMTGNSAAEWAPVVNGVLAFQSQYTTRYDLQAAASLVAIIPVAILVVFAQEKIISGLTQGALKE</sequence>
<comment type="caution">
    <text evidence="10">The sequence shown here is derived from an EMBL/GenBank/DDBJ whole genome shotgun (WGS) entry which is preliminary data.</text>
</comment>
<dbReference type="CDD" id="cd06261">
    <property type="entry name" value="TM_PBP2"/>
    <property type="match status" value="1"/>
</dbReference>
<evidence type="ECO:0000256" key="7">
    <source>
        <dbReference type="RuleBase" id="RU363032"/>
    </source>
</evidence>
<reference evidence="10 11" key="1">
    <citation type="journal article" date="2019" name="Int. J. Syst. Evol. Microbiol.">
        <title>The Global Catalogue of Microorganisms (GCM) 10K type strain sequencing project: providing services to taxonomists for standard genome sequencing and annotation.</title>
        <authorList>
            <consortium name="The Broad Institute Genomics Platform"/>
            <consortium name="The Broad Institute Genome Sequencing Center for Infectious Disease"/>
            <person name="Wu L."/>
            <person name="Ma J."/>
        </authorList>
    </citation>
    <scope>NUCLEOTIDE SEQUENCE [LARGE SCALE GENOMIC DNA]</scope>
    <source>
        <strain evidence="10 11">XZGYJ-43</strain>
    </source>
</reference>
<feature type="transmembrane region" description="Helical" evidence="7">
    <location>
        <begin position="188"/>
        <end position="214"/>
    </location>
</feature>
<evidence type="ECO:0000259" key="9">
    <source>
        <dbReference type="PROSITE" id="PS50928"/>
    </source>
</evidence>
<feature type="transmembrane region" description="Helical" evidence="7">
    <location>
        <begin position="51"/>
        <end position="75"/>
    </location>
</feature>
<dbReference type="SUPFAM" id="SSF161098">
    <property type="entry name" value="MetI-like"/>
    <property type="match status" value="1"/>
</dbReference>
<evidence type="ECO:0000256" key="4">
    <source>
        <dbReference type="ARBA" id="ARBA00022692"/>
    </source>
</evidence>
<evidence type="ECO:0000313" key="11">
    <source>
        <dbReference type="Proteomes" id="UP001596447"/>
    </source>
</evidence>
<accession>A0ABD5Z495</accession>
<feature type="domain" description="ABC transmembrane type-1" evidence="9">
    <location>
        <begin position="112"/>
        <end position="316"/>
    </location>
</feature>
<dbReference type="AlphaFoldDB" id="A0ABD5Z495"/>
<feature type="transmembrane region" description="Helical" evidence="7">
    <location>
        <begin position="297"/>
        <end position="316"/>
    </location>
</feature>
<feature type="transmembrane region" description="Helical" evidence="7">
    <location>
        <begin position="149"/>
        <end position="168"/>
    </location>
</feature>
<dbReference type="Gene3D" id="1.10.3720.10">
    <property type="entry name" value="MetI-like"/>
    <property type="match status" value="1"/>
</dbReference>
<evidence type="ECO:0000256" key="3">
    <source>
        <dbReference type="ARBA" id="ARBA00022475"/>
    </source>
</evidence>
<name>A0ABD5Z495_9EURY</name>
<dbReference type="PANTHER" id="PTHR32243">
    <property type="entry name" value="MALTOSE TRANSPORT SYSTEM PERMEASE-RELATED"/>
    <property type="match status" value="1"/>
</dbReference>
<dbReference type="RefSeq" id="WP_279529981.1">
    <property type="nucleotide sequence ID" value="NZ_CP122312.1"/>
</dbReference>
<proteinExistence type="inferred from homology"/>
<protein>
    <submittedName>
        <fullName evidence="10">Carbohydrate ABC transporter permease</fullName>
    </submittedName>
</protein>
<dbReference type="Proteomes" id="UP001596447">
    <property type="component" value="Unassembled WGS sequence"/>
</dbReference>
<dbReference type="PANTHER" id="PTHR32243:SF18">
    <property type="entry name" value="INNER MEMBRANE ABC TRANSPORTER PERMEASE PROTEIN YCJP"/>
    <property type="match status" value="1"/>
</dbReference>
<feature type="transmembrane region" description="Helical" evidence="7">
    <location>
        <begin position="235"/>
        <end position="260"/>
    </location>
</feature>
<evidence type="ECO:0000256" key="1">
    <source>
        <dbReference type="ARBA" id="ARBA00004651"/>
    </source>
</evidence>
<evidence type="ECO:0000256" key="8">
    <source>
        <dbReference type="SAM" id="MobiDB-lite"/>
    </source>
</evidence>